<dbReference type="OrthoDB" id="3172674at2"/>
<dbReference type="Gene3D" id="3.40.630.30">
    <property type="match status" value="1"/>
</dbReference>
<dbReference type="SUPFAM" id="SSF55729">
    <property type="entry name" value="Acyl-CoA N-acyltransferases (Nat)"/>
    <property type="match status" value="1"/>
</dbReference>
<evidence type="ECO:0000313" key="3">
    <source>
        <dbReference type="Proteomes" id="UP000199520"/>
    </source>
</evidence>
<reference evidence="3" key="1">
    <citation type="submission" date="2016-10" db="EMBL/GenBank/DDBJ databases">
        <authorList>
            <person name="Varghese N."/>
            <person name="Submissions S."/>
        </authorList>
    </citation>
    <scope>NUCLEOTIDE SEQUENCE [LARGE SCALE GENOMIC DNA]</scope>
    <source>
        <strain evidence="3">DSM 13327</strain>
    </source>
</reference>
<dbReference type="InterPro" id="IPR016181">
    <property type="entry name" value="Acyl_CoA_acyltransferase"/>
</dbReference>
<organism evidence="2 3">
    <name type="scientific">Pelosinus propionicus DSM 13327</name>
    <dbReference type="NCBI Taxonomy" id="1123291"/>
    <lineage>
        <taxon>Bacteria</taxon>
        <taxon>Bacillati</taxon>
        <taxon>Bacillota</taxon>
        <taxon>Negativicutes</taxon>
        <taxon>Selenomonadales</taxon>
        <taxon>Sporomusaceae</taxon>
        <taxon>Pelosinus</taxon>
    </lineage>
</organism>
<gene>
    <name evidence="2" type="ORF">SAMN04490355_104330</name>
</gene>
<proteinExistence type="predicted"/>
<dbReference type="Pfam" id="PF14268">
    <property type="entry name" value="YoaP"/>
    <property type="match status" value="1"/>
</dbReference>
<dbReference type="STRING" id="1123291.SAMN04490355_104330"/>
<evidence type="ECO:0000313" key="2">
    <source>
        <dbReference type="EMBL" id="SFM12587.1"/>
    </source>
</evidence>
<dbReference type="RefSeq" id="WP_090941320.1">
    <property type="nucleotide sequence ID" value="NZ_FOTS01000043.1"/>
</dbReference>
<dbReference type="Proteomes" id="UP000199520">
    <property type="component" value="Unassembled WGS sequence"/>
</dbReference>
<evidence type="ECO:0000259" key="1">
    <source>
        <dbReference type="Pfam" id="PF14268"/>
    </source>
</evidence>
<protein>
    <submittedName>
        <fullName evidence="2">YoaP-like</fullName>
    </submittedName>
</protein>
<dbReference type="AlphaFoldDB" id="A0A1I4NBA2"/>
<accession>A0A1I4NBA2</accession>
<name>A0A1I4NBA2_9FIRM</name>
<sequence>MKIISITNDTIHKEHICCCLSDQKSESGVRLKKEWLSNRLLEGLMFKRLDQRGKVFIEYLPAEKAWVPIHAPGYMIINCHWVAGRYKGEGWGKKLLEECEKDAKDLHGIVIISSSKKKPYLSDKKFLIKQGFEVCDTAPPYFELLVKRFCPTSPMPHFHDNAKTLRVGFGPGLDIYYTAQCPFSINYAQEALLLSQDSCLPIRVHQLTTKEEAQNHSCPVTTYSAFLNGQFITHEILNQAKILTLLSNQ</sequence>
<dbReference type="EMBL" id="FOTS01000043">
    <property type="protein sequence ID" value="SFM12587.1"/>
    <property type="molecule type" value="Genomic_DNA"/>
</dbReference>
<dbReference type="InterPro" id="IPR025685">
    <property type="entry name" value="YoaP-like_dom"/>
</dbReference>
<keyword evidence="3" id="KW-1185">Reference proteome</keyword>
<feature type="domain" description="YoaP-like" evidence="1">
    <location>
        <begin position="201"/>
        <end position="242"/>
    </location>
</feature>